<name>A0A5B8U930_9ACTN</name>
<dbReference type="Proteomes" id="UP000321805">
    <property type="component" value="Chromosome"/>
</dbReference>
<dbReference type="RefSeq" id="WP_146921453.1">
    <property type="nucleotide sequence ID" value="NZ_CP042430.1"/>
</dbReference>
<dbReference type="AlphaFoldDB" id="A0A5B8U930"/>
<evidence type="ECO:0000313" key="3">
    <source>
        <dbReference type="Proteomes" id="UP000321805"/>
    </source>
</evidence>
<feature type="region of interest" description="Disordered" evidence="1">
    <location>
        <begin position="46"/>
        <end position="123"/>
    </location>
</feature>
<organism evidence="2 3">
    <name type="scientific">Baekduia soli</name>
    <dbReference type="NCBI Taxonomy" id="496014"/>
    <lineage>
        <taxon>Bacteria</taxon>
        <taxon>Bacillati</taxon>
        <taxon>Actinomycetota</taxon>
        <taxon>Thermoleophilia</taxon>
        <taxon>Solirubrobacterales</taxon>
        <taxon>Baekduiaceae</taxon>
        <taxon>Baekduia</taxon>
    </lineage>
</organism>
<sequence length="175" mass="18207">MLAAPAAGEGRAISRQALVHAAWARGAIVHDNTIDVCVAGCAASSPGWRGRGRRGAHGDRRGRASGASRSSSTCRRSCASARGRSSSRASWPRGLRDGPGGSSCTCRTAEAGPTNATRDPPPGWGPSWVIASCLQVPRRRCRAAGDHPAPLAMGARQRRVTTSQLRRTSTLSAVT</sequence>
<feature type="compositionally biased region" description="Low complexity" evidence="1">
    <location>
        <begin position="64"/>
        <end position="90"/>
    </location>
</feature>
<evidence type="ECO:0000256" key="1">
    <source>
        <dbReference type="SAM" id="MobiDB-lite"/>
    </source>
</evidence>
<reference evidence="2 3" key="1">
    <citation type="journal article" date="2018" name="J. Microbiol.">
        <title>Baekduia soli gen. nov., sp. nov., a novel bacterium isolated from the soil of Baekdu Mountain and proposal of a novel family name, Baekduiaceae fam. nov.</title>
        <authorList>
            <person name="An D.S."/>
            <person name="Siddiqi M.Z."/>
            <person name="Kim K.H."/>
            <person name="Yu H.S."/>
            <person name="Im W.T."/>
        </authorList>
    </citation>
    <scope>NUCLEOTIDE SEQUENCE [LARGE SCALE GENOMIC DNA]</scope>
    <source>
        <strain evidence="2 3">BR7-21</strain>
    </source>
</reference>
<keyword evidence="3" id="KW-1185">Reference proteome</keyword>
<gene>
    <name evidence="2" type="ORF">FSW04_17145</name>
</gene>
<feature type="compositionally biased region" description="Low complexity" evidence="1">
    <location>
        <begin position="160"/>
        <end position="175"/>
    </location>
</feature>
<dbReference type="KEGG" id="bsol:FSW04_17145"/>
<protein>
    <submittedName>
        <fullName evidence="2">Winged helix-turn-helix domain-containing protein</fullName>
    </submittedName>
</protein>
<proteinExistence type="predicted"/>
<dbReference type="EMBL" id="CP042430">
    <property type="protein sequence ID" value="QEC49132.1"/>
    <property type="molecule type" value="Genomic_DNA"/>
</dbReference>
<accession>A0A5B8U930</accession>
<evidence type="ECO:0000313" key="2">
    <source>
        <dbReference type="EMBL" id="QEC49132.1"/>
    </source>
</evidence>
<feature type="region of interest" description="Disordered" evidence="1">
    <location>
        <begin position="154"/>
        <end position="175"/>
    </location>
</feature>